<feature type="compositionally biased region" description="Basic and acidic residues" evidence="3">
    <location>
        <begin position="35"/>
        <end position="56"/>
    </location>
</feature>
<dbReference type="EMBL" id="JBHUFC010000023">
    <property type="protein sequence ID" value="MFD1789595.1"/>
    <property type="molecule type" value="Genomic_DNA"/>
</dbReference>
<gene>
    <name evidence="5" type="ORF">ACFSC3_18735</name>
</gene>
<evidence type="ECO:0000313" key="5">
    <source>
        <dbReference type="EMBL" id="MFD1789595.1"/>
    </source>
</evidence>
<comment type="similarity">
    <text evidence="1">Belongs to the MobA/MobL family.</text>
</comment>
<dbReference type="InterPro" id="IPR005053">
    <property type="entry name" value="MobA_MobL"/>
</dbReference>
<feature type="domain" description="MobA/MobL protein" evidence="4">
    <location>
        <begin position="259"/>
        <end position="411"/>
    </location>
</feature>
<keyword evidence="6" id="KW-1185">Reference proteome</keyword>
<sequence length="1169" mass="126742">MQLTDRLFHATAAIRAMISRQALEELAGAKPGRRVKADTPSDRRRGGAGWSRRDIDLSFPAPPPWRPSTSDGATSFHFAYSSISKVRPAQGKAPNGALAFERYVTAAEPAGRGRAAVNERYIVDADESALGHSRTAFVVSNISPNPVERERFWTAVNAAASTPSAPALEVRPACGEPSELVRLANEDTTPLLVREALRKAVEAPQAGDRKLARDVHRIELDEDGQLWAEALDIDRYGARKRDRLVHYVRPRGGVLQWQIEADFPEELSDLDNRAIADAFGALLDKLGFKYTIAAHDPTYRNDHRNRHPHILVFPGSCRQRYDGQWEFRGGKLQAGDLAVRLGEKTKVELPRLGFKQRSAADVAALRQAYAEIVNHRLIARGVRRRYDPRTYEAMGIDQEPGEHLGSAAAALVDAGFAVDIDRRNAIKAWSGRQRQAEREIAAELDLHRAALRMIDDSATADEDAALAKLRREHGEATERLGKMLRAIAECELSAEMARSAAERLAAKTSDTLAAIEDGSASAAEARAVATYRARNDLAEAHLYAVNEAIEPHDDALTMARREVVDIRRRLAEIDQEIGIAIAERDTRETLRPASRRWADDTVLLPARHPEPLDGDAHFEALAEHLYRQRSAEWATPADRFVFLVRSSGDGERFAATGLRAADRALVARQPYRKRFDAVIQEAGKRQEQEIGRVLAHIAVHGEGALLGIDPGPAHRTVRRHYRLYRHHPTFSDGLPAAQAQFNLSQRAAHREQRVASAAPVSSPLVSLPLGESRGPGESASAPKAAPPLVNLMRDNVGQGPGEVPASVVQLPAGRPIADVKSTLSSATVGPVESAGTTAPAASSTQDSPDGRASPPPSAKDRAGEDLSGVLKRPDSVLSDAAAPPREVVEAQVRQAEDIHLKSSPDPTPSSVETPLMEGLPAAGVCEPGHLDPNQEAARAEAVTETIEQAPASIGTIGLDVPAASTDVVRLNDDVEPKGQEISVSLNDARTIRTTDEVATPPAPRTVEPRPQTTAMERARQQARRRSGALSADPAVPRDVEPSAAADARPERLKVGRQVVENFRQHTLYQRLSSANRSAFDTALNAPMNDLVKGRVSLKIERGKLMAAGVSEDALDRLRAFATSDCGYSLLVAAAMALPADRDLRQDWAVIDQTGVAATSSPSLGRDRGD</sequence>
<feature type="region of interest" description="Disordered" evidence="3">
    <location>
        <begin position="823"/>
        <end position="890"/>
    </location>
</feature>
<evidence type="ECO:0000259" key="4">
    <source>
        <dbReference type="Pfam" id="PF03389"/>
    </source>
</evidence>
<feature type="region of interest" description="Disordered" evidence="3">
    <location>
        <begin position="745"/>
        <end position="806"/>
    </location>
</feature>
<reference evidence="6" key="1">
    <citation type="journal article" date="2019" name="Int. J. Syst. Evol. Microbiol.">
        <title>The Global Catalogue of Microorganisms (GCM) 10K type strain sequencing project: providing services to taxonomists for standard genome sequencing and annotation.</title>
        <authorList>
            <consortium name="The Broad Institute Genomics Platform"/>
            <consortium name="The Broad Institute Genome Sequencing Center for Infectious Disease"/>
            <person name="Wu L."/>
            <person name="Ma J."/>
        </authorList>
    </citation>
    <scope>NUCLEOTIDE SEQUENCE [LARGE SCALE GENOMIC DNA]</scope>
    <source>
        <strain evidence="6">Q85</strain>
    </source>
</reference>
<dbReference type="Pfam" id="PF03389">
    <property type="entry name" value="MobA_MobL"/>
    <property type="match status" value="1"/>
</dbReference>
<feature type="compositionally biased region" description="Low complexity" evidence="3">
    <location>
        <begin position="754"/>
        <end position="769"/>
    </location>
</feature>
<evidence type="ECO:0000313" key="6">
    <source>
        <dbReference type="Proteomes" id="UP001597283"/>
    </source>
</evidence>
<protein>
    <submittedName>
        <fullName evidence="5">MobA/MobL family protein</fullName>
    </submittedName>
</protein>
<name>A0ABW4NJV2_9SPHN</name>
<feature type="region of interest" description="Disordered" evidence="3">
    <location>
        <begin position="997"/>
        <end position="1050"/>
    </location>
</feature>
<evidence type="ECO:0000256" key="1">
    <source>
        <dbReference type="ARBA" id="ARBA00010873"/>
    </source>
</evidence>
<keyword evidence="2" id="KW-0184">Conjugation</keyword>
<evidence type="ECO:0000256" key="2">
    <source>
        <dbReference type="ARBA" id="ARBA00022971"/>
    </source>
</evidence>
<feature type="compositionally biased region" description="Low complexity" evidence="3">
    <location>
        <begin position="833"/>
        <end position="844"/>
    </location>
</feature>
<accession>A0ABW4NJV2</accession>
<evidence type="ECO:0000256" key="3">
    <source>
        <dbReference type="SAM" id="MobiDB-lite"/>
    </source>
</evidence>
<proteinExistence type="inferred from homology"/>
<organism evidence="5 6">
    <name type="scientific">Sphingomonas floccifaciens</name>
    <dbReference type="NCBI Taxonomy" id="1844115"/>
    <lineage>
        <taxon>Bacteria</taxon>
        <taxon>Pseudomonadati</taxon>
        <taxon>Pseudomonadota</taxon>
        <taxon>Alphaproteobacteria</taxon>
        <taxon>Sphingomonadales</taxon>
        <taxon>Sphingomonadaceae</taxon>
        <taxon>Sphingomonas</taxon>
    </lineage>
</organism>
<dbReference type="Proteomes" id="UP001597283">
    <property type="component" value="Unassembled WGS sequence"/>
</dbReference>
<feature type="region of interest" description="Disordered" evidence="3">
    <location>
        <begin position="29"/>
        <end position="61"/>
    </location>
</feature>
<dbReference type="Gene3D" id="3.30.930.30">
    <property type="match status" value="1"/>
</dbReference>
<comment type="caution">
    <text evidence="5">The sequence shown here is derived from an EMBL/GenBank/DDBJ whole genome shotgun (WGS) entry which is preliminary data.</text>
</comment>